<keyword evidence="4" id="KW-0808">Transferase</keyword>
<dbReference type="SUPFAM" id="SSF52540">
    <property type="entry name" value="P-loop containing nucleoside triphosphate hydrolases"/>
    <property type="match status" value="1"/>
</dbReference>
<dbReference type="Proteomes" id="UP001065613">
    <property type="component" value="Chromosome"/>
</dbReference>
<feature type="transmembrane region" description="Helical" evidence="12">
    <location>
        <begin position="792"/>
        <end position="812"/>
    </location>
</feature>
<evidence type="ECO:0000256" key="9">
    <source>
        <dbReference type="ARBA" id="ARBA00023134"/>
    </source>
</evidence>
<evidence type="ECO:0000313" key="14">
    <source>
        <dbReference type="EMBL" id="UXE61268.1"/>
    </source>
</evidence>
<dbReference type="PANTHER" id="PTHR48051:SF54">
    <property type="entry name" value="LEUCINE-RICH REPEAT-CONTAINING PROTEIN"/>
    <property type="match status" value="1"/>
</dbReference>
<protein>
    <recommendedName>
        <fullName evidence="1">non-specific serine/threonine protein kinase</fullName>
        <ecNumber evidence="1">2.7.11.1</ecNumber>
    </recommendedName>
</protein>
<keyword evidence="9" id="KW-0342">GTP-binding</keyword>
<evidence type="ECO:0000256" key="2">
    <source>
        <dbReference type="ARBA" id="ARBA00022527"/>
    </source>
</evidence>
<dbReference type="Pfam" id="PF00560">
    <property type="entry name" value="LRR_1"/>
    <property type="match status" value="3"/>
</dbReference>
<keyword evidence="8" id="KW-0067">ATP-binding</keyword>
<sequence>MLELDLRNNQLSKLPDISHLQNLSGLDLSYNQLRELPDISHLQNLSRLDLSYNQLSKLPDSISLLKNLSGIGLRNNQLSKLPDSISLLKNLSRLDLANNKLSELPDSIGNLQNLLRLDLSSNQLRELPDSIGNLQNLLMVHSTNNQLRKLPNSIGNLQNLLRLDLSSNQLSKLPDSFSRLQNLSELDLSDNPLVNPPIEIAYRGIEAIRQYFRDKAEEGEDRLYEAKLIIIGEGGAGKTTLARKILDANSSMPKAEETTKGIDVLEWHFSMENDQDFRVNIWDFGGQAIYHATHQFFLTKRSLYLLVVDSRKEHPHLDYWLNIVELFSENSPLLIVKNELGDRPVKIDEAQLKGRFENLKESLPTNLGNPQGGSGLELIKKAIIYHISQLSHIGNSLPKTWIKVREKLEEDERNYISLDQYLQICDQNGFKFKQESVTDGRLVLSQYFHDLGSILHFQEDQTSPLYKTVILKPKWGTDAAYKVLDNNQVKQNLGKFTTIELKQIWQDAEYKDMQSELLELMLKFKLCYPLPNAKNTYIAPQLLDANQPEYSWNDSDNLLLNYEYNFMPRGILTRFIVEMHKYIDEPNVWLTGVLLKRDDTWAEVTETYDRREIKIRLSGKNKRDFLAVITHQLDEIHDSFKQLKVKKLIPCNCDVCKDSQNPHFYKFDQLRKFVNNNIPDTRCDESLLIVNVLSLIDDVFGRDNFFRQEQNRENPGIIVYGDVHGDIKMQNPQQGDIHEEIQVVNHQPIIVNPPENPKPLKVKSAWANGSFYLFVFVVVVAGIGFLGKQLDFIVLCVVIIAGVLFVPLIGALQLKQDDRLKDESFLALMKMVIGSLPLIGNPLRGILNPQKEDKN</sequence>
<evidence type="ECO:0000256" key="3">
    <source>
        <dbReference type="ARBA" id="ARBA00022614"/>
    </source>
</evidence>
<evidence type="ECO:0000256" key="7">
    <source>
        <dbReference type="ARBA" id="ARBA00022777"/>
    </source>
</evidence>
<evidence type="ECO:0000256" key="10">
    <source>
        <dbReference type="ARBA" id="ARBA00047899"/>
    </source>
</evidence>
<dbReference type="InterPro" id="IPR001611">
    <property type="entry name" value="Leu-rich_rpt"/>
</dbReference>
<dbReference type="InterPro" id="IPR032675">
    <property type="entry name" value="LRR_dom_sf"/>
</dbReference>
<evidence type="ECO:0000256" key="6">
    <source>
        <dbReference type="ARBA" id="ARBA00022741"/>
    </source>
</evidence>
<dbReference type="InterPro" id="IPR036388">
    <property type="entry name" value="WH-like_DNA-bd_sf"/>
</dbReference>
<dbReference type="Gene3D" id="1.10.10.10">
    <property type="entry name" value="Winged helix-like DNA-binding domain superfamily/Winged helix DNA-binding domain"/>
    <property type="match status" value="1"/>
</dbReference>
<dbReference type="InterPro" id="IPR003591">
    <property type="entry name" value="Leu-rich_rpt_typical-subtyp"/>
</dbReference>
<dbReference type="GO" id="GO:0005524">
    <property type="term" value="F:ATP binding"/>
    <property type="evidence" value="ECO:0007669"/>
    <property type="project" value="UniProtKB-KW"/>
</dbReference>
<feature type="domain" description="Roc" evidence="13">
    <location>
        <begin position="219"/>
        <end position="390"/>
    </location>
</feature>
<dbReference type="EMBL" id="CP073041">
    <property type="protein sequence ID" value="UXE61268.1"/>
    <property type="molecule type" value="Genomic_DNA"/>
</dbReference>
<gene>
    <name evidence="14" type="ORF">KA717_38835</name>
</gene>
<feature type="transmembrane region" description="Helical" evidence="12">
    <location>
        <begin position="765"/>
        <end position="785"/>
    </location>
</feature>
<dbReference type="PROSITE" id="PS51450">
    <property type="entry name" value="LRR"/>
    <property type="match status" value="7"/>
</dbReference>
<dbReference type="PRINTS" id="PR00019">
    <property type="entry name" value="LEURICHRPT"/>
</dbReference>
<organism evidence="14">
    <name type="scientific">Woronichinia naegeliana WA131</name>
    <dbReference type="NCBI Taxonomy" id="2824559"/>
    <lineage>
        <taxon>Bacteria</taxon>
        <taxon>Bacillati</taxon>
        <taxon>Cyanobacteriota</taxon>
        <taxon>Cyanophyceae</taxon>
        <taxon>Synechococcales</taxon>
        <taxon>Coelosphaeriaceae</taxon>
        <taxon>Woronichinia</taxon>
    </lineage>
</organism>
<dbReference type="Pfam" id="PF13855">
    <property type="entry name" value="LRR_8"/>
    <property type="match status" value="1"/>
</dbReference>
<keyword evidence="12" id="KW-0812">Transmembrane</keyword>
<evidence type="ECO:0000256" key="12">
    <source>
        <dbReference type="SAM" id="Phobius"/>
    </source>
</evidence>
<dbReference type="EC" id="2.7.11.1" evidence="1"/>
<evidence type="ECO:0000259" key="13">
    <source>
        <dbReference type="PROSITE" id="PS51424"/>
    </source>
</evidence>
<keyword evidence="12" id="KW-0472">Membrane</keyword>
<keyword evidence="7" id="KW-0418">Kinase</keyword>
<dbReference type="Pfam" id="PF08477">
    <property type="entry name" value="Roc"/>
    <property type="match status" value="1"/>
</dbReference>
<evidence type="ECO:0000256" key="1">
    <source>
        <dbReference type="ARBA" id="ARBA00012513"/>
    </source>
</evidence>
<dbReference type="Gene3D" id="3.30.310.200">
    <property type="match status" value="1"/>
</dbReference>
<dbReference type="PRINTS" id="PR00449">
    <property type="entry name" value="RASTRNSFRMNG"/>
</dbReference>
<proteinExistence type="predicted"/>
<keyword evidence="3" id="KW-0433">Leucine-rich repeat</keyword>
<dbReference type="GO" id="GO:0004674">
    <property type="term" value="F:protein serine/threonine kinase activity"/>
    <property type="evidence" value="ECO:0007669"/>
    <property type="project" value="UniProtKB-KW"/>
</dbReference>
<comment type="catalytic activity">
    <reaction evidence="10">
        <text>L-threonyl-[protein] + ATP = O-phospho-L-threonyl-[protein] + ADP + H(+)</text>
        <dbReference type="Rhea" id="RHEA:46608"/>
        <dbReference type="Rhea" id="RHEA-COMP:11060"/>
        <dbReference type="Rhea" id="RHEA-COMP:11605"/>
        <dbReference type="ChEBI" id="CHEBI:15378"/>
        <dbReference type="ChEBI" id="CHEBI:30013"/>
        <dbReference type="ChEBI" id="CHEBI:30616"/>
        <dbReference type="ChEBI" id="CHEBI:61977"/>
        <dbReference type="ChEBI" id="CHEBI:456216"/>
        <dbReference type="EC" id="2.7.11.1"/>
    </reaction>
</comment>
<dbReference type="PANTHER" id="PTHR48051">
    <property type="match status" value="1"/>
</dbReference>
<dbReference type="InterPro" id="IPR020859">
    <property type="entry name" value="ROC"/>
</dbReference>
<dbReference type="SMART" id="SM00365">
    <property type="entry name" value="LRR_SD22"/>
    <property type="match status" value="6"/>
</dbReference>
<dbReference type="InterPro" id="IPR057263">
    <property type="entry name" value="COR-B"/>
</dbReference>
<dbReference type="SUPFAM" id="SSF52058">
    <property type="entry name" value="L domain-like"/>
    <property type="match status" value="1"/>
</dbReference>
<name>A0A977KWP8_9CYAN</name>
<dbReference type="Pfam" id="PF25497">
    <property type="entry name" value="COR-B"/>
    <property type="match status" value="1"/>
</dbReference>
<dbReference type="AlphaFoldDB" id="A0A977KWP8"/>
<evidence type="ECO:0000256" key="8">
    <source>
        <dbReference type="ARBA" id="ARBA00022840"/>
    </source>
</evidence>
<dbReference type="Gene3D" id="3.40.50.300">
    <property type="entry name" value="P-loop containing nucleotide triphosphate hydrolases"/>
    <property type="match status" value="1"/>
</dbReference>
<dbReference type="GO" id="GO:0005737">
    <property type="term" value="C:cytoplasm"/>
    <property type="evidence" value="ECO:0007669"/>
    <property type="project" value="TreeGrafter"/>
</dbReference>
<keyword evidence="6" id="KW-0547">Nucleotide-binding</keyword>
<evidence type="ECO:0000256" key="4">
    <source>
        <dbReference type="ARBA" id="ARBA00022679"/>
    </source>
</evidence>
<dbReference type="Gene3D" id="3.80.10.10">
    <property type="entry name" value="Ribonuclease Inhibitor"/>
    <property type="match status" value="2"/>
</dbReference>
<keyword evidence="2" id="KW-0723">Serine/threonine-protein kinase</keyword>
<evidence type="ECO:0000256" key="5">
    <source>
        <dbReference type="ARBA" id="ARBA00022737"/>
    </source>
</evidence>
<dbReference type="InterPro" id="IPR027417">
    <property type="entry name" value="P-loop_NTPase"/>
</dbReference>
<comment type="catalytic activity">
    <reaction evidence="11">
        <text>L-seryl-[protein] + ATP = O-phospho-L-seryl-[protein] + ADP + H(+)</text>
        <dbReference type="Rhea" id="RHEA:17989"/>
        <dbReference type="Rhea" id="RHEA-COMP:9863"/>
        <dbReference type="Rhea" id="RHEA-COMP:11604"/>
        <dbReference type="ChEBI" id="CHEBI:15378"/>
        <dbReference type="ChEBI" id="CHEBI:29999"/>
        <dbReference type="ChEBI" id="CHEBI:30616"/>
        <dbReference type="ChEBI" id="CHEBI:83421"/>
        <dbReference type="ChEBI" id="CHEBI:456216"/>
        <dbReference type="EC" id="2.7.11.1"/>
    </reaction>
</comment>
<dbReference type="KEGG" id="wna:KA717_38835"/>
<reference evidence="14" key="1">
    <citation type="submission" date="2021-04" db="EMBL/GenBank/DDBJ databases">
        <title>Genome sequence of Woronichinia naegeliana from Washington state freshwater lake bloom.</title>
        <authorList>
            <person name="Dreher T.W."/>
        </authorList>
    </citation>
    <scope>NUCLEOTIDE SEQUENCE</scope>
    <source>
        <strain evidence="14">WA131</strain>
    </source>
</reference>
<keyword evidence="5" id="KW-0677">Repeat</keyword>
<dbReference type="InterPro" id="IPR050216">
    <property type="entry name" value="LRR_domain-containing"/>
</dbReference>
<dbReference type="PROSITE" id="PS51424">
    <property type="entry name" value="ROC"/>
    <property type="match status" value="1"/>
</dbReference>
<dbReference type="Pfam" id="PF16095">
    <property type="entry name" value="COR-A"/>
    <property type="match status" value="1"/>
</dbReference>
<accession>A0A977KWP8</accession>
<evidence type="ECO:0000256" key="11">
    <source>
        <dbReference type="ARBA" id="ARBA00048679"/>
    </source>
</evidence>
<feature type="transmembrane region" description="Helical" evidence="12">
    <location>
        <begin position="824"/>
        <end position="847"/>
    </location>
</feature>
<dbReference type="SMART" id="SM00369">
    <property type="entry name" value="LRR_TYP"/>
    <property type="match status" value="7"/>
</dbReference>
<dbReference type="InterPro" id="IPR032171">
    <property type="entry name" value="COR-A"/>
</dbReference>
<keyword evidence="12" id="KW-1133">Transmembrane helix</keyword>
<dbReference type="Gene3D" id="1.10.10.2200">
    <property type="match status" value="1"/>
</dbReference>
<dbReference type="SMART" id="SM00364">
    <property type="entry name" value="LRR_BAC"/>
    <property type="match status" value="8"/>
</dbReference>